<sequence>MFSKLKKIIKGVVYNMINRIDIAKELNIEIAMNDDMANAINLWSNMYNNSPPWIDDKTESLGLPGAIANELARLVTIEFKSNINNNEGLNKIYQELIDVLRINTEYACAKGGLIFKPYFNGSNIEVDLIQQDNFLPISYNAIGEITAAVFLEYKIIGDKKYTRLEYHDFKEGKYNIKNIAYVKSNLIKDNSLGKRTILASVPEWSQLQEEIKLNNANRPLYSYFKIPQANAIDINSPLGVSGYAKASDLIKEADKQYSRILWEYEGSELAINVSESLFKINKDGDPELPKGKERLYRAFPWEDKDGKRNFDTFSPEIRDNNLFNGLNNLLRRIEFNCGLAYGTLSDVNDVSKTATEIKTSKQRSYSTVKDIQKSLEKALKDLILSMSDLANLYNLNITPLDIDKDVSFDWDDSLILDKDSELESMRNDVAANILRPEIYLAKKYGVSEEEALKMMPEIEDSIKTKTPFDEIEE</sequence>
<protein>
    <submittedName>
        <fullName evidence="1">Phage capsid protein</fullName>
    </submittedName>
</protein>
<evidence type="ECO:0000313" key="2">
    <source>
        <dbReference type="Proteomes" id="UP000573963"/>
    </source>
</evidence>
<reference evidence="1 2" key="1">
    <citation type="submission" date="2020-04" db="EMBL/GenBank/DDBJ databases">
        <authorList>
            <person name="Hitch T.C.A."/>
            <person name="Wylensek D."/>
            <person name="Clavel T."/>
        </authorList>
    </citation>
    <scope>NUCLEOTIDE SEQUENCE [LARGE SCALE GENOMIC DNA]</scope>
    <source>
        <strain evidence="1 2">Med78_4-601-WT-2</strain>
    </source>
</reference>
<dbReference type="InterPro" id="IPR021145">
    <property type="entry name" value="Portal_protein_SPP1_Gp6-like"/>
</dbReference>
<dbReference type="EMBL" id="JABAFD010000002">
    <property type="protein sequence ID" value="NME08996.1"/>
    <property type="molecule type" value="Genomic_DNA"/>
</dbReference>
<dbReference type="Proteomes" id="UP000573963">
    <property type="component" value="Unassembled WGS sequence"/>
</dbReference>
<gene>
    <name evidence="1" type="ORF">HF875_05660</name>
</gene>
<dbReference type="Pfam" id="PF05133">
    <property type="entry name" value="SPP1_portal"/>
    <property type="match status" value="1"/>
</dbReference>
<name>A0AA44IGN7_PARBF</name>
<evidence type="ECO:0000313" key="1">
    <source>
        <dbReference type="EMBL" id="NME08996.1"/>
    </source>
</evidence>
<organism evidence="1 2">
    <name type="scientific">Paraclostridium bifermentans</name>
    <name type="common">Clostridium bifermentans</name>
    <dbReference type="NCBI Taxonomy" id="1490"/>
    <lineage>
        <taxon>Bacteria</taxon>
        <taxon>Bacillati</taxon>
        <taxon>Bacillota</taxon>
        <taxon>Clostridia</taxon>
        <taxon>Peptostreptococcales</taxon>
        <taxon>Peptostreptococcaceae</taxon>
        <taxon>Paraclostridium</taxon>
    </lineage>
</organism>
<comment type="caution">
    <text evidence="1">The sequence shown here is derived from an EMBL/GenBank/DDBJ whole genome shotgun (WGS) entry which is preliminary data.</text>
</comment>
<accession>A0AA44IGN7</accession>
<dbReference type="AlphaFoldDB" id="A0AA44IGN7"/>
<proteinExistence type="predicted"/>